<feature type="transmembrane region" description="Helical" evidence="9">
    <location>
        <begin position="6"/>
        <end position="29"/>
    </location>
</feature>
<feature type="transmembrane region" description="Helical" evidence="9">
    <location>
        <begin position="453"/>
        <end position="472"/>
    </location>
</feature>
<dbReference type="PANTHER" id="PTHR32044:SF80">
    <property type="entry name" value="XYLOGLUCAN GLYCOSYLTRANSFERASE 2-RELATED"/>
    <property type="match status" value="1"/>
</dbReference>
<dbReference type="SUPFAM" id="SSF53448">
    <property type="entry name" value="Nucleotide-diphospho-sugar transferases"/>
    <property type="match status" value="1"/>
</dbReference>
<sequence>MIGLILFLYTIVLIVLFFYSFHSFILLYLHLRYRKHKEGNTNYKNLSEYPQVTIQLPVYNEKYVVRRLIESVTMLEYPKDKMEIQILDDSDDETSEIISKIVLYKSAQGFDIKHIRREKREGFKAGALQYGLERAKGEFIAIFDADFVPPHDFLLKLLPEFGDPYVGVVQARWGHLNQDESLLTKSQAISLDNHFINEQGLRSCAGFFINFNGTCGIWRKSAIIDGGGWSGDTLAEDLDLSYRIQLKGWRIKYREDVVVPGELPDDVDSFRIQQNRWAKGTFQVGMKLLKKVLKSDLKLMTKYEAIVHLTCHINFVAMFLMGLLSFPIIFFKVERVVSEGYYNFISLFTIGAFGYPLLFLISQKSIYSDYKRRIIYILGTIGYSMGLSISNTKALLEAVLNKNIIFVRTPKSGGTRHKYSSKGNSLIPLLEIAFGLYIFFTFLYAVANEQYAISPFLFIYGFGFLNLGFSSIKDRFVLLKHQEVLCSRENS</sequence>
<evidence type="ECO:0000256" key="2">
    <source>
        <dbReference type="ARBA" id="ARBA00022676"/>
    </source>
</evidence>
<keyword evidence="5 9" id="KW-1133">Transmembrane helix</keyword>
<evidence type="ECO:0000256" key="1">
    <source>
        <dbReference type="ARBA" id="ARBA00004653"/>
    </source>
</evidence>
<dbReference type="EMBL" id="DTOZ01000189">
    <property type="protein sequence ID" value="HGE78926.1"/>
    <property type="molecule type" value="Genomic_DNA"/>
</dbReference>
<protein>
    <submittedName>
        <fullName evidence="11">Glycosyltransferase</fullName>
    </submittedName>
</protein>
<evidence type="ECO:0000256" key="6">
    <source>
        <dbReference type="ARBA" id="ARBA00023034"/>
    </source>
</evidence>
<reference evidence="11" key="1">
    <citation type="journal article" date="2020" name="mSystems">
        <title>Genome- and Community-Level Interaction Insights into Carbon Utilization and Element Cycling Functions of Hydrothermarchaeota in Hydrothermal Sediment.</title>
        <authorList>
            <person name="Zhou Z."/>
            <person name="Liu Y."/>
            <person name="Xu W."/>
            <person name="Pan J."/>
            <person name="Luo Z.H."/>
            <person name="Li M."/>
        </authorList>
    </citation>
    <scope>NUCLEOTIDE SEQUENCE [LARGE SCALE GENOMIC DNA]</scope>
    <source>
        <strain evidence="11">SpSt-961</strain>
    </source>
</reference>
<evidence type="ECO:0000256" key="9">
    <source>
        <dbReference type="SAM" id="Phobius"/>
    </source>
</evidence>
<dbReference type="InterPro" id="IPR001173">
    <property type="entry name" value="Glyco_trans_2-like"/>
</dbReference>
<dbReference type="AlphaFoldDB" id="A0A7V3VUJ4"/>
<proteinExistence type="predicted"/>
<dbReference type="InterPro" id="IPR029044">
    <property type="entry name" value="Nucleotide-diphossugar_trans"/>
</dbReference>
<feature type="transmembrane region" description="Helical" evidence="9">
    <location>
        <begin position="305"/>
        <end position="329"/>
    </location>
</feature>
<evidence type="ECO:0000313" key="11">
    <source>
        <dbReference type="EMBL" id="HGE78926.1"/>
    </source>
</evidence>
<keyword evidence="3 11" id="KW-0808">Transferase</keyword>
<evidence type="ECO:0000256" key="7">
    <source>
        <dbReference type="ARBA" id="ARBA00023136"/>
    </source>
</evidence>
<dbReference type="FunFam" id="3.90.550.10:FF:000057">
    <property type="entry name" value="Glycosyltransferase-like protein, family 2"/>
    <property type="match status" value="1"/>
</dbReference>
<gene>
    <name evidence="11" type="ORF">ENX68_08060</name>
</gene>
<keyword evidence="8" id="KW-0961">Cell wall biogenesis/degradation</keyword>
<accession>A0A7V3VUJ4</accession>
<feature type="transmembrane region" description="Helical" evidence="9">
    <location>
        <begin position="341"/>
        <end position="362"/>
    </location>
</feature>
<organism evidence="11">
    <name type="scientific">candidate division WOR-3 bacterium</name>
    <dbReference type="NCBI Taxonomy" id="2052148"/>
    <lineage>
        <taxon>Bacteria</taxon>
        <taxon>Bacteria division WOR-3</taxon>
    </lineage>
</organism>
<dbReference type="GO" id="GO:0016757">
    <property type="term" value="F:glycosyltransferase activity"/>
    <property type="evidence" value="ECO:0007669"/>
    <property type="project" value="UniProtKB-KW"/>
</dbReference>
<keyword evidence="2" id="KW-0328">Glycosyltransferase</keyword>
<dbReference type="Gene3D" id="3.90.550.10">
    <property type="entry name" value="Spore Coat Polysaccharide Biosynthesis Protein SpsA, Chain A"/>
    <property type="match status" value="1"/>
</dbReference>
<evidence type="ECO:0000256" key="8">
    <source>
        <dbReference type="ARBA" id="ARBA00023316"/>
    </source>
</evidence>
<evidence type="ECO:0000256" key="5">
    <source>
        <dbReference type="ARBA" id="ARBA00022989"/>
    </source>
</evidence>
<feature type="domain" description="Glycosyltransferase 2-like" evidence="10">
    <location>
        <begin position="55"/>
        <end position="221"/>
    </location>
</feature>
<evidence type="ECO:0000256" key="4">
    <source>
        <dbReference type="ARBA" id="ARBA00022692"/>
    </source>
</evidence>
<dbReference type="Pfam" id="PF00535">
    <property type="entry name" value="Glycos_transf_2"/>
    <property type="match status" value="1"/>
</dbReference>
<feature type="transmembrane region" description="Helical" evidence="9">
    <location>
        <begin position="426"/>
        <end position="447"/>
    </location>
</feature>
<keyword evidence="6" id="KW-0333">Golgi apparatus</keyword>
<name>A0A7V3VUJ4_UNCW3</name>
<evidence type="ECO:0000259" key="10">
    <source>
        <dbReference type="Pfam" id="PF00535"/>
    </source>
</evidence>
<dbReference type="GO" id="GO:0071555">
    <property type="term" value="P:cell wall organization"/>
    <property type="evidence" value="ECO:0007669"/>
    <property type="project" value="UniProtKB-KW"/>
</dbReference>
<comment type="subcellular location">
    <subcellularLocation>
        <location evidence="1">Golgi apparatus membrane</location>
        <topology evidence="1">Multi-pass membrane protein</topology>
    </subcellularLocation>
</comment>
<keyword evidence="4 9" id="KW-0812">Transmembrane</keyword>
<evidence type="ECO:0000256" key="3">
    <source>
        <dbReference type="ARBA" id="ARBA00022679"/>
    </source>
</evidence>
<comment type="caution">
    <text evidence="11">The sequence shown here is derived from an EMBL/GenBank/DDBJ whole genome shotgun (WGS) entry which is preliminary data.</text>
</comment>
<dbReference type="PANTHER" id="PTHR32044">
    <property type="entry name" value="GLUCOMANNAN 4-BETA-MANNOSYLTRANSFERASE 9"/>
    <property type="match status" value="1"/>
</dbReference>
<keyword evidence="7 9" id="KW-0472">Membrane</keyword>